<keyword evidence="3" id="KW-1185">Reference proteome</keyword>
<accession>A0A4R7CC10</accession>
<dbReference type="Proteomes" id="UP000295122">
    <property type="component" value="Unassembled WGS sequence"/>
</dbReference>
<reference evidence="2 3" key="1">
    <citation type="submission" date="2019-03" db="EMBL/GenBank/DDBJ databases">
        <title>Genomic Encyclopedia of Type Strains, Phase IV (KMG-IV): sequencing the most valuable type-strain genomes for metagenomic binning, comparative biology and taxonomic classification.</title>
        <authorList>
            <person name="Goeker M."/>
        </authorList>
    </citation>
    <scope>NUCLEOTIDE SEQUENCE [LARGE SCALE GENOMIC DNA]</scope>
    <source>
        <strain evidence="2 3">DSM 25903</strain>
    </source>
</reference>
<dbReference type="InterPro" id="IPR006674">
    <property type="entry name" value="HD_domain"/>
</dbReference>
<evidence type="ECO:0000313" key="3">
    <source>
        <dbReference type="Proteomes" id="UP000295122"/>
    </source>
</evidence>
<evidence type="ECO:0000313" key="2">
    <source>
        <dbReference type="EMBL" id="TDR94317.1"/>
    </source>
</evidence>
<feature type="domain" description="HD" evidence="1">
    <location>
        <begin position="44"/>
        <end position="87"/>
    </location>
</feature>
<dbReference type="GO" id="GO:0016787">
    <property type="term" value="F:hydrolase activity"/>
    <property type="evidence" value="ECO:0007669"/>
    <property type="project" value="UniProtKB-KW"/>
</dbReference>
<dbReference type="AlphaFoldDB" id="A0A4R7CC10"/>
<keyword evidence="2" id="KW-0378">Hydrolase</keyword>
<dbReference type="OrthoDB" id="9794481at2"/>
<dbReference type="Gene3D" id="1.10.3210.10">
    <property type="entry name" value="Hypothetical protein af1432"/>
    <property type="match status" value="1"/>
</dbReference>
<gene>
    <name evidence="2" type="ORF">EV668_1602</name>
</gene>
<sequence length="196" mass="21216">MLSGRRLDILDPSPLDVELDDIAHGIARVPRWNGQTVGAYPYSVAQHSCLVEAIAAELDPGLTDAARLAVLLHDAPEYVVGDVITPLKAALGGAFGEIEHRLHAVIHIAFGLPPEASPELRRLIKRADRSAAWLEATSLAGFSLEEAVQTFGRPDTPPDNVGHLLEPWPTEDAQARFRARVLVCLPAKQVGHPRTL</sequence>
<name>A0A4R7CC10_9HYPH</name>
<dbReference type="EMBL" id="SNZR01000011">
    <property type="protein sequence ID" value="TDR94317.1"/>
    <property type="molecule type" value="Genomic_DNA"/>
</dbReference>
<protein>
    <submittedName>
        <fullName evidence="2">Metal dependent phosphohydrolase</fullName>
    </submittedName>
</protein>
<dbReference type="Pfam" id="PF01966">
    <property type="entry name" value="HD"/>
    <property type="match status" value="1"/>
</dbReference>
<evidence type="ECO:0000259" key="1">
    <source>
        <dbReference type="Pfam" id="PF01966"/>
    </source>
</evidence>
<proteinExistence type="predicted"/>
<comment type="caution">
    <text evidence="2">The sequence shown here is derived from an EMBL/GenBank/DDBJ whole genome shotgun (WGS) entry which is preliminary data.</text>
</comment>
<organism evidence="2 3">
    <name type="scientific">Enterovirga rhinocerotis</name>
    <dbReference type="NCBI Taxonomy" id="1339210"/>
    <lineage>
        <taxon>Bacteria</taxon>
        <taxon>Pseudomonadati</taxon>
        <taxon>Pseudomonadota</taxon>
        <taxon>Alphaproteobacteria</taxon>
        <taxon>Hyphomicrobiales</taxon>
        <taxon>Methylobacteriaceae</taxon>
        <taxon>Enterovirga</taxon>
    </lineage>
</organism>
<dbReference type="SUPFAM" id="SSF109604">
    <property type="entry name" value="HD-domain/PDEase-like"/>
    <property type="match status" value="1"/>
</dbReference>